<evidence type="ECO:0000313" key="2">
    <source>
        <dbReference type="EMBL" id="MDW5594886.1"/>
    </source>
</evidence>
<dbReference type="Proteomes" id="UP001284601">
    <property type="component" value="Unassembled WGS sequence"/>
</dbReference>
<accession>A0ABU4HNK7</accession>
<keyword evidence="1" id="KW-1133">Transmembrane helix</keyword>
<proteinExistence type="predicted"/>
<evidence type="ECO:0000313" key="3">
    <source>
        <dbReference type="Proteomes" id="UP001284601"/>
    </source>
</evidence>
<name>A0ABU4HNK7_9ACTN</name>
<reference evidence="3" key="1">
    <citation type="submission" date="2023-07" db="EMBL/GenBank/DDBJ databases">
        <title>Conexibacter stalactiti sp. nov., isolated from stalactites in a lava cave and emended description of the genus Conexibacter.</title>
        <authorList>
            <person name="Lee S.D."/>
        </authorList>
    </citation>
    <scope>NUCLEOTIDE SEQUENCE [LARGE SCALE GENOMIC DNA]</scope>
    <source>
        <strain evidence="3">KCTC 39840</strain>
    </source>
</reference>
<dbReference type="EMBL" id="JAWSTH010000024">
    <property type="protein sequence ID" value="MDW5594886.1"/>
    <property type="molecule type" value="Genomic_DNA"/>
</dbReference>
<dbReference type="RefSeq" id="WP_318597219.1">
    <property type="nucleotide sequence ID" value="NZ_JAWSTH010000024.1"/>
</dbReference>
<gene>
    <name evidence="2" type="ORF">R7226_11085</name>
</gene>
<keyword evidence="3" id="KW-1185">Reference proteome</keyword>
<feature type="transmembrane region" description="Helical" evidence="1">
    <location>
        <begin position="64"/>
        <end position="87"/>
    </location>
</feature>
<keyword evidence="1" id="KW-0812">Transmembrane</keyword>
<organism evidence="2 3">
    <name type="scientific">Conexibacter stalactiti</name>
    <dbReference type="NCBI Taxonomy" id="1940611"/>
    <lineage>
        <taxon>Bacteria</taxon>
        <taxon>Bacillati</taxon>
        <taxon>Actinomycetota</taxon>
        <taxon>Thermoleophilia</taxon>
        <taxon>Solirubrobacterales</taxon>
        <taxon>Conexibacteraceae</taxon>
        <taxon>Conexibacter</taxon>
    </lineage>
</organism>
<reference evidence="2 3" key="2">
    <citation type="submission" date="2023-10" db="EMBL/GenBank/DDBJ databases">
        <authorList>
            <person name="Han X.F."/>
        </authorList>
    </citation>
    <scope>NUCLEOTIDE SEQUENCE [LARGE SCALE GENOMIC DNA]</scope>
    <source>
        <strain evidence="2 3">KCTC 39840</strain>
    </source>
</reference>
<evidence type="ECO:0000256" key="1">
    <source>
        <dbReference type="SAM" id="Phobius"/>
    </source>
</evidence>
<sequence length="151" mass="15776">MSGIRTNGTTPHDPSHDEQLAELPMAQLLRRLSDQASLLVREEVALAKAELAEKGKRAGRGAGMFGGAAVCGLYGVGALVTAAIVALSLAVATWLAALIVAVVLFAIAGIAALAGKKQVEQATPPMPEQTVETVKEDVQWAKSRARTARQH</sequence>
<comment type="caution">
    <text evidence="2">The sequence shown here is derived from an EMBL/GenBank/DDBJ whole genome shotgun (WGS) entry which is preliminary data.</text>
</comment>
<keyword evidence="1" id="KW-0472">Membrane</keyword>
<dbReference type="Pfam" id="PF07332">
    <property type="entry name" value="Phage_holin_3_6"/>
    <property type="match status" value="1"/>
</dbReference>
<dbReference type="InterPro" id="IPR009937">
    <property type="entry name" value="Phage_holin_3_6"/>
</dbReference>
<protein>
    <submittedName>
        <fullName evidence="2">Phage holin family protein</fullName>
    </submittedName>
</protein>
<feature type="transmembrane region" description="Helical" evidence="1">
    <location>
        <begin position="93"/>
        <end position="114"/>
    </location>
</feature>